<organism evidence="2 3">
    <name type="scientific">Actinoplanes missouriensis (strain ATCC 14538 / DSM 43046 / CBS 188.64 / JCM 3121 / NBRC 102363 / NCIMB 12654 / NRRL B-3342 / UNCC 431)</name>
    <dbReference type="NCBI Taxonomy" id="512565"/>
    <lineage>
        <taxon>Bacteria</taxon>
        <taxon>Bacillati</taxon>
        <taxon>Actinomycetota</taxon>
        <taxon>Actinomycetes</taxon>
        <taxon>Micromonosporales</taxon>
        <taxon>Micromonosporaceae</taxon>
        <taxon>Actinoplanes</taxon>
    </lineage>
</organism>
<dbReference type="AlphaFoldDB" id="I0H988"/>
<evidence type="ECO:0000313" key="2">
    <source>
        <dbReference type="EMBL" id="BAL89575.1"/>
    </source>
</evidence>
<evidence type="ECO:0000313" key="3">
    <source>
        <dbReference type="Proteomes" id="UP000007882"/>
    </source>
</evidence>
<evidence type="ECO:0000256" key="1">
    <source>
        <dbReference type="SAM" id="MobiDB-lite"/>
    </source>
</evidence>
<dbReference type="STRING" id="512565.AMIS_43550"/>
<protein>
    <submittedName>
        <fullName evidence="2">Uncharacterized protein</fullName>
    </submittedName>
</protein>
<feature type="region of interest" description="Disordered" evidence="1">
    <location>
        <begin position="1"/>
        <end position="31"/>
    </location>
</feature>
<dbReference type="KEGG" id="ams:AMIS_43550"/>
<gene>
    <name evidence="2" type="ordered locus">AMIS_43550</name>
</gene>
<dbReference type="EMBL" id="AP012319">
    <property type="protein sequence ID" value="BAL89575.1"/>
    <property type="molecule type" value="Genomic_DNA"/>
</dbReference>
<feature type="compositionally biased region" description="Basic and acidic residues" evidence="1">
    <location>
        <begin position="1"/>
        <end position="20"/>
    </location>
</feature>
<accession>I0H988</accession>
<dbReference type="PATRIC" id="fig|512565.3.peg.4340"/>
<dbReference type="HOGENOM" id="CLU_2535081_0_0_11"/>
<keyword evidence="3" id="KW-1185">Reference proteome</keyword>
<reference evidence="2 3" key="1">
    <citation type="submission" date="2012-02" db="EMBL/GenBank/DDBJ databases">
        <title>Complete genome sequence of Actinoplanes missouriensis 431 (= NBRC 102363).</title>
        <authorList>
            <person name="Ohnishi Y."/>
            <person name="Ishikawa J."/>
            <person name="Sekine M."/>
            <person name="Hosoyama A."/>
            <person name="Harada T."/>
            <person name="Narita H."/>
            <person name="Hata T."/>
            <person name="Konno Y."/>
            <person name="Tutikane K."/>
            <person name="Fujita N."/>
            <person name="Horinouchi S."/>
            <person name="Hayakawa M."/>
        </authorList>
    </citation>
    <scope>NUCLEOTIDE SEQUENCE [LARGE SCALE GENOMIC DNA]</scope>
    <source>
        <strain evidence="3">ATCC 14538 / DSM 43046 / CBS 188.64 / JCM 3121 / NBRC 102363 / NCIMB 12654 / NRRL B-3342 / UNCC 431</strain>
    </source>
</reference>
<sequence length="83" mass="9363">MMIHRVGREPDVTRHDDDTAHRHRTSSTMHDTAAQLERTEALMHAAAERSPDPETKARQHALADRITAQAKAIDRRADDLDDA</sequence>
<name>I0H988_ACTM4</name>
<proteinExistence type="predicted"/>
<dbReference type="Proteomes" id="UP000007882">
    <property type="component" value="Chromosome"/>
</dbReference>